<organism evidence="1 2">
    <name type="scientific">Escallonia herrerae</name>
    <dbReference type="NCBI Taxonomy" id="1293975"/>
    <lineage>
        <taxon>Eukaryota</taxon>
        <taxon>Viridiplantae</taxon>
        <taxon>Streptophyta</taxon>
        <taxon>Embryophyta</taxon>
        <taxon>Tracheophyta</taxon>
        <taxon>Spermatophyta</taxon>
        <taxon>Magnoliopsida</taxon>
        <taxon>eudicotyledons</taxon>
        <taxon>Gunneridae</taxon>
        <taxon>Pentapetalae</taxon>
        <taxon>asterids</taxon>
        <taxon>campanulids</taxon>
        <taxon>Escalloniales</taxon>
        <taxon>Escalloniaceae</taxon>
        <taxon>Escallonia</taxon>
    </lineage>
</organism>
<dbReference type="PANTHER" id="PTHR33879">
    <property type="entry name" value="17.6 KDA CLASS II HEAT SHOCK PROTEIN-RELATED"/>
    <property type="match status" value="1"/>
</dbReference>
<dbReference type="EMBL" id="JAVXUP010000052">
    <property type="protein sequence ID" value="KAK3040576.1"/>
    <property type="molecule type" value="Genomic_DNA"/>
</dbReference>
<sequence length="484" mass="52249">MERNAQEKLMKRAASTCPTFEYPLTMAVDATTFFGVSFANNVCATSMEPHPAYMKAVREVGFGAVELVEEGDGVGGVVGKGRKEEGEEERVGAIEAVAEDLGVDLFEVEEGGGDGDGREEVGVVVEGGGGGRGERSGEGLGVGLGLGAEGEDGLTNQEANVLWKWKVEAVSDWAAGSVFGGCLTWLATQRLSNIPRSILSGGAAVLSGSWSFNKSLDLGAKHILSLNGTRMQRELADIMLKKPYADQQKYLHLMSKHFYSERVYVDSSPDQLKLRLRYRTFSGDNVDHSEREHESFNNDDKVDLQTKQVLATLQVEAIMKVHPVATKRNITAREAIDSTQTRNVMEGSAPKRLRRLPHVFSKVLELPFPSDADVSIEDNPECVRFVAAIGDDAARGGVRARAVEIHDGVTKVVIRGGGDVADLLLDKLEVDVWRFRLPAATRPELASAVVVDGELVVTVPKDGGGCGGGREVWGGMSRRVILVQ</sequence>
<protein>
    <recommendedName>
        <fullName evidence="3">SHSP domain-containing protein</fullName>
    </recommendedName>
</protein>
<gene>
    <name evidence="1" type="ORF">RJ639_029022</name>
</gene>
<accession>A0AA89BQP9</accession>
<reference evidence="1" key="1">
    <citation type="submission" date="2022-12" db="EMBL/GenBank/DDBJ databases">
        <title>Draft genome assemblies for two species of Escallonia (Escalloniales).</title>
        <authorList>
            <person name="Chanderbali A."/>
            <person name="Dervinis C."/>
            <person name="Anghel I."/>
            <person name="Soltis D."/>
            <person name="Soltis P."/>
            <person name="Zapata F."/>
        </authorList>
    </citation>
    <scope>NUCLEOTIDE SEQUENCE</scope>
    <source>
        <strain evidence="1">UCBG64.0493</strain>
        <tissue evidence="1">Leaf</tissue>
    </source>
</reference>
<proteinExistence type="predicted"/>
<evidence type="ECO:0000313" key="2">
    <source>
        <dbReference type="Proteomes" id="UP001188597"/>
    </source>
</evidence>
<name>A0AA89BQP9_9ASTE</name>
<dbReference type="CDD" id="cd00298">
    <property type="entry name" value="ACD_sHsps_p23-like"/>
    <property type="match status" value="1"/>
</dbReference>
<dbReference type="AlphaFoldDB" id="A0AA89BQP9"/>
<comment type="caution">
    <text evidence="1">The sequence shown here is derived from an EMBL/GenBank/DDBJ whole genome shotgun (WGS) entry which is preliminary data.</text>
</comment>
<evidence type="ECO:0008006" key="3">
    <source>
        <dbReference type="Google" id="ProtNLM"/>
    </source>
</evidence>
<evidence type="ECO:0000313" key="1">
    <source>
        <dbReference type="EMBL" id="KAK3040576.1"/>
    </source>
</evidence>
<dbReference type="PANTHER" id="PTHR33879:SF3">
    <property type="entry name" value="17.6 KDA CLASS II HEAT SHOCK PROTEIN-RELATED"/>
    <property type="match status" value="1"/>
</dbReference>
<keyword evidence="2" id="KW-1185">Reference proteome</keyword>
<dbReference type="Proteomes" id="UP001188597">
    <property type="component" value="Unassembled WGS sequence"/>
</dbReference>